<gene>
    <name evidence="5 8" type="primary">truB</name>
    <name evidence="8" type="ORF">L2716_05360</name>
</gene>
<dbReference type="HAMAP" id="MF_01080">
    <property type="entry name" value="TruB_bact"/>
    <property type="match status" value="1"/>
</dbReference>
<dbReference type="SUPFAM" id="SSF55120">
    <property type="entry name" value="Pseudouridine synthase"/>
    <property type="match status" value="1"/>
</dbReference>
<evidence type="ECO:0000313" key="9">
    <source>
        <dbReference type="Proteomes" id="UP001649381"/>
    </source>
</evidence>
<protein>
    <recommendedName>
        <fullName evidence="5">tRNA pseudouridine synthase B</fullName>
        <ecNumber evidence="5">5.4.99.25</ecNumber>
    </recommendedName>
    <alternativeName>
        <fullName evidence="5">tRNA pseudouridine(55) synthase</fullName>
        <shortName evidence="5">Psi55 synthase</shortName>
    </alternativeName>
    <alternativeName>
        <fullName evidence="5">tRNA pseudouridylate synthase</fullName>
    </alternativeName>
    <alternativeName>
        <fullName evidence="5">tRNA-uridine isomerase</fullName>
    </alternativeName>
</protein>
<evidence type="ECO:0000256" key="5">
    <source>
        <dbReference type="HAMAP-Rule" id="MF_01080"/>
    </source>
</evidence>
<dbReference type="GO" id="GO:0160148">
    <property type="term" value="F:tRNA pseudouridine(55) synthase activity"/>
    <property type="evidence" value="ECO:0007669"/>
    <property type="project" value="UniProtKB-EC"/>
</dbReference>
<evidence type="ECO:0000256" key="4">
    <source>
        <dbReference type="ARBA" id="ARBA00023235"/>
    </source>
</evidence>
<evidence type="ECO:0000313" key="8">
    <source>
        <dbReference type="EMBL" id="MCF6137152.1"/>
    </source>
</evidence>
<evidence type="ECO:0000256" key="3">
    <source>
        <dbReference type="ARBA" id="ARBA00022694"/>
    </source>
</evidence>
<dbReference type="PANTHER" id="PTHR13767:SF2">
    <property type="entry name" value="PSEUDOURIDYLATE SYNTHASE TRUB1"/>
    <property type="match status" value="1"/>
</dbReference>
<accession>A0ABS9H044</accession>
<keyword evidence="3 5" id="KW-0819">tRNA processing</keyword>
<feature type="domain" description="tRNA pseudouridylate synthase B C-terminal" evidence="7">
    <location>
        <begin position="180"/>
        <end position="239"/>
    </location>
</feature>
<evidence type="ECO:0000256" key="2">
    <source>
        <dbReference type="ARBA" id="ARBA00005642"/>
    </source>
</evidence>
<dbReference type="EC" id="5.4.99.25" evidence="5"/>
<dbReference type="Pfam" id="PF01509">
    <property type="entry name" value="TruB_N"/>
    <property type="match status" value="1"/>
</dbReference>
<comment type="function">
    <text evidence="5">Responsible for synthesis of pseudouridine from uracil-55 in the psi GC loop of transfer RNAs.</text>
</comment>
<keyword evidence="9" id="KW-1185">Reference proteome</keyword>
<comment type="catalytic activity">
    <reaction evidence="1 5">
        <text>uridine(55) in tRNA = pseudouridine(55) in tRNA</text>
        <dbReference type="Rhea" id="RHEA:42532"/>
        <dbReference type="Rhea" id="RHEA-COMP:10101"/>
        <dbReference type="Rhea" id="RHEA-COMP:10102"/>
        <dbReference type="ChEBI" id="CHEBI:65314"/>
        <dbReference type="ChEBI" id="CHEBI:65315"/>
        <dbReference type="EC" id="5.4.99.25"/>
    </reaction>
</comment>
<dbReference type="EMBL" id="JAKIJS010000001">
    <property type="protein sequence ID" value="MCF6137152.1"/>
    <property type="molecule type" value="Genomic_DNA"/>
</dbReference>
<dbReference type="Pfam" id="PF16198">
    <property type="entry name" value="TruB_C_2"/>
    <property type="match status" value="1"/>
</dbReference>
<dbReference type="InterPro" id="IPR014780">
    <property type="entry name" value="tRNA_psdUridine_synth_TruB"/>
</dbReference>
<keyword evidence="4 5" id="KW-0413">Isomerase</keyword>
<comment type="similarity">
    <text evidence="2 5">Belongs to the pseudouridine synthase TruB family. Type 1 subfamily.</text>
</comment>
<dbReference type="InterPro" id="IPR032819">
    <property type="entry name" value="TruB_C"/>
</dbReference>
<dbReference type="Proteomes" id="UP001649381">
    <property type="component" value="Unassembled WGS sequence"/>
</dbReference>
<dbReference type="RefSeq" id="WP_236332502.1">
    <property type="nucleotide sequence ID" value="NZ_JAKIJS010000001.1"/>
</dbReference>
<evidence type="ECO:0000259" key="6">
    <source>
        <dbReference type="Pfam" id="PF01509"/>
    </source>
</evidence>
<evidence type="ECO:0000256" key="1">
    <source>
        <dbReference type="ARBA" id="ARBA00000385"/>
    </source>
</evidence>
<dbReference type="InterPro" id="IPR020103">
    <property type="entry name" value="PsdUridine_synth_cat_dom_sf"/>
</dbReference>
<dbReference type="InterPro" id="IPR002501">
    <property type="entry name" value="PsdUridine_synth_N"/>
</dbReference>
<comment type="caution">
    <text evidence="8">The sequence shown here is derived from an EMBL/GenBank/DDBJ whole genome shotgun (WGS) entry which is preliminary data.</text>
</comment>
<organism evidence="8 9">
    <name type="scientific">Pseudalkalibacillus berkeleyi</name>
    <dbReference type="NCBI Taxonomy" id="1069813"/>
    <lineage>
        <taxon>Bacteria</taxon>
        <taxon>Bacillati</taxon>
        <taxon>Bacillota</taxon>
        <taxon>Bacilli</taxon>
        <taxon>Bacillales</taxon>
        <taxon>Fictibacillaceae</taxon>
        <taxon>Pseudalkalibacillus</taxon>
    </lineage>
</organism>
<dbReference type="PANTHER" id="PTHR13767">
    <property type="entry name" value="TRNA-PSEUDOURIDINE SYNTHASE"/>
    <property type="match status" value="1"/>
</dbReference>
<evidence type="ECO:0000259" key="7">
    <source>
        <dbReference type="Pfam" id="PF16198"/>
    </source>
</evidence>
<sequence>MKEDGILPLHKPRGMTSHDCVAKLRKLLRTKRVGHTGTLDPAVTGVLPICVNRATKVAEYMSAYNKTYEATISIGTSTTTEDQTGEVVEQQNPGNIALADVQKVLESFVGEIEQTPPMFSAVKVKGKRLYEYAREGITIERPSRKVMIHSIELLSDPEYNSTNHVDFSIRVTCSKGTYIRTLAVDIGKSLGKPAHMSNLTRTKSGPFSLEDSFTFEEIEQHLNDEKPAEELFLPIEQALSIFPAVTVTSEVEQKILNGAVIEETKELSNPRSAVYNERGECLAIYVRHPNRPGWVKPEKVIKIH</sequence>
<dbReference type="Gene3D" id="3.30.2350.10">
    <property type="entry name" value="Pseudouridine synthase"/>
    <property type="match status" value="1"/>
</dbReference>
<dbReference type="NCBIfam" id="TIGR00431">
    <property type="entry name" value="TruB"/>
    <property type="match status" value="1"/>
</dbReference>
<name>A0ABS9H044_9BACL</name>
<feature type="active site" description="Nucleophile" evidence="5">
    <location>
        <position position="40"/>
    </location>
</feature>
<dbReference type="CDD" id="cd02573">
    <property type="entry name" value="PseudoU_synth_EcTruB"/>
    <property type="match status" value="1"/>
</dbReference>
<proteinExistence type="inferred from homology"/>
<reference evidence="8 9" key="1">
    <citation type="submission" date="2022-01" db="EMBL/GenBank/DDBJ databases">
        <title>Alkalihalobacillus sp. EGI L200015, a novel bacterium isolated from a salt lake sediment.</title>
        <authorList>
            <person name="Gao L."/>
            <person name="Fang B.-Z."/>
            <person name="Li W.-J."/>
        </authorList>
    </citation>
    <scope>NUCLEOTIDE SEQUENCE [LARGE SCALE GENOMIC DNA]</scope>
    <source>
        <strain evidence="8 9">KCTC 12718</strain>
    </source>
</reference>
<feature type="domain" description="Pseudouridine synthase II N-terminal" evidence="6">
    <location>
        <begin position="25"/>
        <end position="179"/>
    </location>
</feature>